<dbReference type="PANTHER" id="PTHR34820:SF4">
    <property type="entry name" value="INNER MEMBRANE PROTEIN YEBZ"/>
    <property type="match status" value="1"/>
</dbReference>
<keyword evidence="5" id="KW-0472">Membrane</keyword>
<feature type="domain" description="CopC" evidence="6">
    <location>
        <begin position="24"/>
        <end position="120"/>
    </location>
</feature>
<organism evidence="7">
    <name type="scientific">freshwater metagenome</name>
    <dbReference type="NCBI Taxonomy" id="449393"/>
    <lineage>
        <taxon>unclassified sequences</taxon>
        <taxon>metagenomes</taxon>
        <taxon>ecological metagenomes</taxon>
    </lineage>
</organism>
<evidence type="ECO:0000256" key="5">
    <source>
        <dbReference type="SAM" id="Phobius"/>
    </source>
</evidence>
<dbReference type="InterPro" id="IPR032694">
    <property type="entry name" value="CopC/D"/>
</dbReference>
<dbReference type="GO" id="GO:0005507">
    <property type="term" value="F:copper ion binding"/>
    <property type="evidence" value="ECO:0007669"/>
    <property type="project" value="InterPro"/>
</dbReference>
<dbReference type="GO" id="GO:0042597">
    <property type="term" value="C:periplasmic space"/>
    <property type="evidence" value="ECO:0007669"/>
    <property type="project" value="InterPro"/>
</dbReference>
<dbReference type="InterPro" id="IPR014756">
    <property type="entry name" value="Ig_E-set"/>
</dbReference>
<evidence type="ECO:0000256" key="3">
    <source>
        <dbReference type="ARBA" id="ARBA00022729"/>
    </source>
</evidence>
<dbReference type="InterPro" id="IPR014755">
    <property type="entry name" value="Cu-Rt/internalin_Ig-like"/>
</dbReference>
<evidence type="ECO:0000256" key="1">
    <source>
        <dbReference type="ARBA" id="ARBA00004196"/>
    </source>
</evidence>
<protein>
    <submittedName>
        <fullName evidence="7">Unannotated protein</fullName>
    </submittedName>
</protein>
<keyword evidence="5" id="KW-1133">Transmembrane helix</keyword>
<keyword evidence="5" id="KW-0812">Transmembrane</keyword>
<dbReference type="Gene3D" id="2.60.40.1220">
    <property type="match status" value="1"/>
</dbReference>
<keyword evidence="4" id="KW-0186">Copper</keyword>
<evidence type="ECO:0000259" key="6">
    <source>
        <dbReference type="Pfam" id="PF04234"/>
    </source>
</evidence>
<comment type="subcellular location">
    <subcellularLocation>
        <location evidence="1">Cell envelope</location>
    </subcellularLocation>
</comment>
<evidence type="ECO:0000256" key="2">
    <source>
        <dbReference type="ARBA" id="ARBA00022723"/>
    </source>
</evidence>
<dbReference type="EMBL" id="CAEZTN010000002">
    <property type="protein sequence ID" value="CAB4563130.1"/>
    <property type="molecule type" value="Genomic_DNA"/>
</dbReference>
<reference evidence="7" key="1">
    <citation type="submission" date="2020-05" db="EMBL/GenBank/DDBJ databases">
        <authorList>
            <person name="Chiriac C."/>
            <person name="Salcher M."/>
            <person name="Ghai R."/>
            <person name="Kavagutti S V."/>
        </authorList>
    </citation>
    <scope>NUCLEOTIDE SEQUENCE</scope>
</reference>
<dbReference type="GO" id="GO:0030313">
    <property type="term" value="C:cell envelope"/>
    <property type="evidence" value="ECO:0007669"/>
    <property type="project" value="UniProtKB-SubCell"/>
</dbReference>
<name>A0A6J6DGC5_9ZZZZ</name>
<dbReference type="Pfam" id="PF04234">
    <property type="entry name" value="CopC"/>
    <property type="match status" value="1"/>
</dbReference>
<gene>
    <name evidence="7" type="ORF">UFOPK1689_00165</name>
</gene>
<evidence type="ECO:0000256" key="4">
    <source>
        <dbReference type="ARBA" id="ARBA00023008"/>
    </source>
</evidence>
<evidence type="ECO:0000313" key="7">
    <source>
        <dbReference type="EMBL" id="CAB4563130.1"/>
    </source>
</evidence>
<keyword evidence="2" id="KW-0479">Metal-binding</keyword>
<dbReference type="GO" id="GO:0005886">
    <property type="term" value="C:plasma membrane"/>
    <property type="evidence" value="ECO:0007669"/>
    <property type="project" value="TreeGrafter"/>
</dbReference>
<dbReference type="SUPFAM" id="SSF81296">
    <property type="entry name" value="E set domains"/>
    <property type="match status" value="1"/>
</dbReference>
<proteinExistence type="predicted"/>
<feature type="transmembrane region" description="Helical" evidence="5">
    <location>
        <begin position="146"/>
        <end position="166"/>
    </location>
</feature>
<sequence length="176" mass="19034">MRKLTMTALAGLCLILSSPTSFAHGQIVTSYPLMDSVSSPTPNQVWIEFDGQLQQIEGEVVNTLKVTDSTGLVVSSEEAVIEGAKISTQVSDQSVGGVFTVQYRIVSEDGHPVEGSYTFEASPGFEATEMIEPTTSATASDNQTDLSIGAIVMAVFLVVFAVRYFVKMRNEKNERK</sequence>
<dbReference type="PANTHER" id="PTHR34820">
    <property type="entry name" value="INNER MEMBRANE PROTEIN YEBZ"/>
    <property type="match status" value="1"/>
</dbReference>
<dbReference type="InterPro" id="IPR007348">
    <property type="entry name" value="CopC_dom"/>
</dbReference>
<dbReference type="GO" id="GO:0006825">
    <property type="term" value="P:copper ion transport"/>
    <property type="evidence" value="ECO:0007669"/>
    <property type="project" value="InterPro"/>
</dbReference>
<dbReference type="GO" id="GO:0046688">
    <property type="term" value="P:response to copper ion"/>
    <property type="evidence" value="ECO:0007669"/>
    <property type="project" value="InterPro"/>
</dbReference>
<dbReference type="AlphaFoldDB" id="A0A6J6DGC5"/>
<accession>A0A6J6DGC5</accession>
<keyword evidence="3" id="KW-0732">Signal</keyword>